<dbReference type="Pfam" id="PF07690">
    <property type="entry name" value="MFS_1"/>
    <property type="match status" value="1"/>
</dbReference>
<feature type="transmembrane region" description="Helical" evidence="7">
    <location>
        <begin position="52"/>
        <end position="76"/>
    </location>
</feature>
<reference evidence="9 10" key="1">
    <citation type="submission" date="2018-03" db="EMBL/GenBank/DDBJ databases">
        <title>Bioinformatic expansion and discovery of thiopeptide antibiotics.</title>
        <authorList>
            <person name="Schwalen C.J."/>
            <person name="Hudson G.A."/>
            <person name="Mitchell D.A."/>
        </authorList>
    </citation>
    <scope>NUCLEOTIDE SEQUENCE [LARGE SCALE GENOMIC DNA]</scope>
    <source>
        <strain evidence="9 10">ATCC 21389</strain>
    </source>
</reference>
<feature type="transmembrane region" description="Helical" evidence="7">
    <location>
        <begin position="88"/>
        <end position="105"/>
    </location>
</feature>
<dbReference type="AlphaFoldDB" id="A0A2V4N860"/>
<evidence type="ECO:0000256" key="2">
    <source>
        <dbReference type="ARBA" id="ARBA00022448"/>
    </source>
</evidence>
<evidence type="ECO:0000256" key="7">
    <source>
        <dbReference type="SAM" id="Phobius"/>
    </source>
</evidence>
<feature type="transmembrane region" description="Helical" evidence="7">
    <location>
        <begin position="179"/>
        <end position="197"/>
    </location>
</feature>
<dbReference type="RefSeq" id="WP_110672059.1">
    <property type="nucleotide sequence ID" value="NZ_PYBW01000097.1"/>
</dbReference>
<evidence type="ECO:0000256" key="1">
    <source>
        <dbReference type="ARBA" id="ARBA00004651"/>
    </source>
</evidence>
<accession>A0A2V4N860</accession>
<keyword evidence="3" id="KW-1003">Cell membrane</keyword>
<keyword evidence="4 7" id="KW-0812">Transmembrane</keyword>
<dbReference type="PANTHER" id="PTHR23517:SF13">
    <property type="entry name" value="MAJOR FACILITATOR SUPERFAMILY MFS_1"/>
    <property type="match status" value="1"/>
</dbReference>
<evidence type="ECO:0000259" key="8">
    <source>
        <dbReference type="PROSITE" id="PS50850"/>
    </source>
</evidence>
<evidence type="ECO:0000256" key="6">
    <source>
        <dbReference type="ARBA" id="ARBA00023136"/>
    </source>
</evidence>
<evidence type="ECO:0000313" key="9">
    <source>
        <dbReference type="EMBL" id="PYC73961.1"/>
    </source>
</evidence>
<feature type="transmembrane region" description="Helical" evidence="7">
    <location>
        <begin position="415"/>
        <end position="437"/>
    </location>
</feature>
<keyword evidence="5 7" id="KW-1133">Transmembrane helix</keyword>
<dbReference type="PANTHER" id="PTHR23517">
    <property type="entry name" value="RESISTANCE PROTEIN MDTM, PUTATIVE-RELATED-RELATED"/>
    <property type="match status" value="1"/>
</dbReference>
<dbReference type="GO" id="GO:0022857">
    <property type="term" value="F:transmembrane transporter activity"/>
    <property type="evidence" value="ECO:0007669"/>
    <property type="project" value="InterPro"/>
</dbReference>
<dbReference type="SUPFAM" id="SSF103473">
    <property type="entry name" value="MFS general substrate transporter"/>
    <property type="match status" value="1"/>
</dbReference>
<feature type="transmembrane region" description="Helical" evidence="7">
    <location>
        <begin position="324"/>
        <end position="346"/>
    </location>
</feature>
<dbReference type="Proteomes" id="UP000248039">
    <property type="component" value="Unassembled WGS sequence"/>
</dbReference>
<dbReference type="OrthoDB" id="3177957at2"/>
<proteinExistence type="predicted"/>
<dbReference type="InterPro" id="IPR020846">
    <property type="entry name" value="MFS_dom"/>
</dbReference>
<dbReference type="PROSITE" id="PS50850">
    <property type="entry name" value="MFS"/>
    <property type="match status" value="1"/>
</dbReference>
<protein>
    <submittedName>
        <fullName evidence="9">MFS transporter</fullName>
    </submittedName>
</protein>
<name>A0A2V4N860_9ACTN</name>
<dbReference type="InterPro" id="IPR050171">
    <property type="entry name" value="MFS_Transporters"/>
</dbReference>
<comment type="caution">
    <text evidence="9">The sequence shown here is derived from an EMBL/GenBank/DDBJ whole genome shotgun (WGS) entry which is preliminary data.</text>
</comment>
<gene>
    <name evidence="9" type="ORF">C7C46_24405</name>
</gene>
<organism evidence="9 10">
    <name type="scientific">Streptomyces tateyamensis</name>
    <dbReference type="NCBI Taxonomy" id="565073"/>
    <lineage>
        <taxon>Bacteria</taxon>
        <taxon>Bacillati</taxon>
        <taxon>Actinomycetota</taxon>
        <taxon>Actinomycetes</taxon>
        <taxon>Kitasatosporales</taxon>
        <taxon>Streptomycetaceae</taxon>
        <taxon>Streptomyces</taxon>
    </lineage>
</organism>
<dbReference type="Gene3D" id="1.20.1250.20">
    <property type="entry name" value="MFS general substrate transporter like domains"/>
    <property type="match status" value="1"/>
</dbReference>
<evidence type="ECO:0000313" key="10">
    <source>
        <dbReference type="Proteomes" id="UP000248039"/>
    </source>
</evidence>
<feature type="transmembrane region" description="Helical" evidence="7">
    <location>
        <begin position="261"/>
        <end position="283"/>
    </location>
</feature>
<evidence type="ECO:0000256" key="3">
    <source>
        <dbReference type="ARBA" id="ARBA00022475"/>
    </source>
</evidence>
<feature type="transmembrane region" description="Helical" evidence="7">
    <location>
        <begin position="203"/>
        <end position="224"/>
    </location>
</feature>
<feature type="transmembrane region" description="Helical" evidence="7">
    <location>
        <begin position="295"/>
        <end position="317"/>
    </location>
</feature>
<feature type="domain" description="Major facilitator superfamily (MFS) profile" evidence="8">
    <location>
        <begin position="46"/>
        <end position="440"/>
    </location>
</feature>
<dbReference type="InterPro" id="IPR011701">
    <property type="entry name" value="MFS"/>
</dbReference>
<dbReference type="EMBL" id="PYBW01000097">
    <property type="protein sequence ID" value="PYC73961.1"/>
    <property type="molecule type" value="Genomic_DNA"/>
</dbReference>
<keyword evidence="6 7" id="KW-0472">Membrane</keyword>
<sequence>MADLFRAGSGLPSGQLTGSRLSEALLPLELAPRTQLQLSAVSRWNALRGVRVGLVAGALLLLLVGANLATPVYPLIQRQLGLTAFDTTLLFTGYVFALVPVLAAVGHWSDLLGRRALILPAVGLAASGDAIFATAGSFGQLAAGRAIQGVAVALATGAAGAALGDLLPDHPTLAAKLTLACSAGGVALGPIAGAALAGGGHPLLTPFLCHAFALLVLCVPLALVHPRMPGARRPADAPPRITTAFHLRPRRLALPARARGAFLRAAGAGFVSYAVFGVFLSLAPSFSATLLHTRAPMVGSVVAALLLGSSATAQLLVPPTRSRVLVALGMTGLALGLALVVVAAYAHLPALLFVGSVLGGACQGIAFRSLFTTAVAAMDPAQRASQMSTLWVIVYLGSSAPIVAVGALARSYGLLPAVSGFALVAAAACLALALSVLRRR</sequence>
<dbReference type="InterPro" id="IPR036259">
    <property type="entry name" value="MFS_trans_sf"/>
</dbReference>
<keyword evidence="2" id="KW-0813">Transport</keyword>
<feature type="transmembrane region" description="Helical" evidence="7">
    <location>
        <begin position="352"/>
        <end position="377"/>
    </location>
</feature>
<feature type="transmembrane region" description="Helical" evidence="7">
    <location>
        <begin position="389"/>
        <end position="409"/>
    </location>
</feature>
<keyword evidence="10" id="KW-1185">Reference proteome</keyword>
<feature type="transmembrane region" description="Helical" evidence="7">
    <location>
        <begin position="146"/>
        <end position="167"/>
    </location>
</feature>
<dbReference type="GO" id="GO:0005886">
    <property type="term" value="C:plasma membrane"/>
    <property type="evidence" value="ECO:0007669"/>
    <property type="project" value="UniProtKB-SubCell"/>
</dbReference>
<evidence type="ECO:0000256" key="5">
    <source>
        <dbReference type="ARBA" id="ARBA00022989"/>
    </source>
</evidence>
<comment type="subcellular location">
    <subcellularLocation>
        <location evidence="1">Cell membrane</location>
        <topology evidence="1">Multi-pass membrane protein</topology>
    </subcellularLocation>
</comment>
<evidence type="ECO:0000256" key="4">
    <source>
        <dbReference type="ARBA" id="ARBA00022692"/>
    </source>
</evidence>
<feature type="transmembrane region" description="Helical" evidence="7">
    <location>
        <begin position="117"/>
        <end position="140"/>
    </location>
</feature>